<comment type="caution">
    <text evidence="2">The sequence shown here is derived from an EMBL/GenBank/DDBJ whole genome shotgun (WGS) entry which is preliminary data.</text>
</comment>
<dbReference type="Proteomes" id="UP000436088">
    <property type="component" value="Unassembled WGS sequence"/>
</dbReference>
<name>A0A6A3AD71_HIBSY</name>
<keyword evidence="3" id="KW-1185">Reference proteome</keyword>
<dbReference type="EMBL" id="VEPZ02001014">
    <property type="protein sequence ID" value="KAE8701823.1"/>
    <property type="molecule type" value="Genomic_DNA"/>
</dbReference>
<organism evidence="2 3">
    <name type="scientific">Hibiscus syriacus</name>
    <name type="common">Rose of Sharon</name>
    <dbReference type="NCBI Taxonomy" id="106335"/>
    <lineage>
        <taxon>Eukaryota</taxon>
        <taxon>Viridiplantae</taxon>
        <taxon>Streptophyta</taxon>
        <taxon>Embryophyta</taxon>
        <taxon>Tracheophyta</taxon>
        <taxon>Spermatophyta</taxon>
        <taxon>Magnoliopsida</taxon>
        <taxon>eudicotyledons</taxon>
        <taxon>Gunneridae</taxon>
        <taxon>Pentapetalae</taxon>
        <taxon>rosids</taxon>
        <taxon>malvids</taxon>
        <taxon>Malvales</taxon>
        <taxon>Malvaceae</taxon>
        <taxon>Malvoideae</taxon>
        <taxon>Hibiscus</taxon>
    </lineage>
</organism>
<reference evidence="2" key="1">
    <citation type="submission" date="2019-09" db="EMBL/GenBank/DDBJ databases">
        <title>Draft genome information of white flower Hibiscus syriacus.</title>
        <authorList>
            <person name="Kim Y.-M."/>
        </authorList>
    </citation>
    <scope>NUCLEOTIDE SEQUENCE [LARGE SCALE GENOMIC DNA]</scope>
    <source>
        <strain evidence="2">YM2019G1</strain>
    </source>
</reference>
<protein>
    <submittedName>
        <fullName evidence="2">Uncharacterized protein</fullName>
    </submittedName>
</protein>
<feature type="compositionally biased region" description="Low complexity" evidence="1">
    <location>
        <begin position="47"/>
        <end position="57"/>
    </location>
</feature>
<proteinExistence type="predicted"/>
<evidence type="ECO:0000256" key="1">
    <source>
        <dbReference type="SAM" id="MobiDB-lite"/>
    </source>
</evidence>
<evidence type="ECO:0000313" key="2">
    <source>
        <dbReference type="EMBL" id="KAE8701823.1"/>
    </source>
</evidence>
<evidence type="ECO:0000313" key="3">
    <source>
        <dbReference type="Proteomes" id="UP000436088"/>
    </source>
</evidence>
<sequence length="129" mass="13343">MPPPLSGTKLGTVTGEPALGAGETAARRGLNDQGYTGDDKTGPPKFGAGAAAGDNSGAGDALMESFESIGMLERAIVENKGVAYRIGGGVWFSEESSLGEVAEIEGVFVLENVEIVVTERLTRNGREEK</sequence>
<gene>
    <name evidence="2" type="ORF">F3Y22_tig00110505pilonHSYRG00278</name>
</gene>
<dbReference type="AlphaFoldDB" id="A0A6A3AD71"/>
<accession>A0A6A3AD71</accession>
<feature type="region of interest" description="Disordered" evidence="1">
    <location>
        <begin position="1"/>
        <end position="57"/>
    </location>
</feature>